<sequence length="212" mass="23910">MVPYIYIYGVLSSIVIDVIVHKIPKLKSKLNVSEDTFKASLYAVSGFGVFQIWGLDPFTIFAGVIGAGSAFIFYLGTRAAEQVKSFRYLFAILIPLFICILLTIDFTSKSGWTEERTDTSYTASFDYLNGRHEIPIDLEEGQLFIVTYEFNTTNGAGHGFHIRNDKNQYVGMDHISDDPFLLQLHVEEAGTYKVVVTGYKVRGNFTVDWTIE</sequence>
<reference evidence="2 3" key="1">
    <citation type="journal article" date="2013" name="Genome Announc.">
        <title>Genome Sequence of the Extreme Obligate Alkaliphile Bacillus marmarensis Strain DSM 21297.</title>
        <authorList>
            <person name="Wernick D.G."/>
            <person name="Choi K.Y."/>
            <person name="Tat C.A."/>
            <person name="Lafontaine Rivera J.G."/>
            <person name="Liao J.C."/>
        </authorList>
    </citation>
    <scope>NUCLEOTIDE SEQUENCE [LARGE SCALE GENOMIC DNA]</scope>
    <source>
        <strain evidence="2 3">DSM 21297</strain>
    </source>
</reference>
<accession>U6STA8</accession>
<gene>
    <name evidence="2" type="ORF">A33I_09630</name>
</gene>
<feature type="transmembrane region" description="Helical" evidence="1">
    <location>
        <begin position="6"/>
        <end position="24"/>
    </location>
</feature>
<organism evidence="2 3">
    <name type="scientific">Alkalihalophilus marmarensis DSM 21297</name>
    <dbReference type="NCBI Taxonomy" id="1188261"/>
    <lineage>
        <taxon>Bacteria</taxon>
        <taxon>Bacillati</taxon>
        <taxon>Bacillota</taxon>
        <taxon>Bacilli</taxon>
        <taxon>Bacillales</taxon>
        <taxon>Bacillaceae</taxon>
        <taxon>Alkalihalophilus</taxon>
    </lineage>
</organism>
<dbReference type="EMBL" id="ATAE01000017">
    <property type="protein sequence ID" value="ERN53876.1"/>
    <property type="molecule type" value="Genomic_DNA"/>
</dbReference>
<keyword evidence="1" id="KW-0472">Membrane</keyword>
<dbReference type="AlphaFoldDB" id="U6STA8"/>
<dbReference type="PATRIC" id="fig|1188261.3.peg.1300"/>
<evidence type="ECO:0000256" key="1">
    <source>
        <dbReference type="SAM" id="Phobius"/>
    </source>
</evidence>
<dbReference type="Proteomes" id="UP000017170">
    <property type="component" value="Unassembled WGS sequence"/>
</dbReference>
<protein>
    <submittedName>
        <fullName evidence="2">Uncharacterized protein</fullName>
    </submittedName>
</protein>
<keyword evidence="3" id="KW-1185">Reference proteome</keyword>
<evidence type="ECO:0000313" key="3">
    <source>
        <dbReference type="Proteomes" id="UP000017170"/>
    </source>
</evidence>
<keyword evidence="1" id="KW-1133">Transmembrane helix</keyword>
<dbReference type="RefSeq" id="WP_022627631.1">
    <property type="nucleotide sequence ID" value="NZ_ATAE01000017.1"/>
</dbReference>
<proteinExistence type="predicted"/>
<feature type="transmembrane region" description="Helical" evidence="1">
    <location>
        <begin position="59"/>
        <end position="76"/>
    </location>
</feature>
<feature type="transmembrane region" description="Helical" evidence="1">
    <location>
        <begin position="88"/>
        <end position="106"/>
    </location>
</feature>
<keyword evidence="1" id="KW-0812">Transmembrane</keyword>
<name>U6STA8_9BACI</name>
<evidence type="ECO:0000313" key="2">
    <source>
        <dbReference type="EMBL" id="ERN53876.1"/>
    </source>
</evidence>
<comment type="caution">
    <text evidence="2">The sequence shown here is derived from an EMBL/GenBank/DDBJ whole genome shotgun (WGS) entry which is preliminary data.</text>
</comment>